<protein>
    <submittedName>
        <fullName evidence="1">Uncharacterized protein</fullName>
    </submittedName>
</protein>
<dbReference type="Proteomes" id="UP000677898">
    <property type="component" value="Chromosome"/>
</dbReference>
<evidence type="ECO:0000313" key="2">
    <source>
        <dbReference type="Proteomes" id="UP000677898"/>
    </source>
</evidence>
<gene>
    <name evidence="1" type="ORF">GO998_02370</name>
</gene>
<name>A0ABX7ZBN8_9RALS</name>
<organism evidence="1 2">
    <name type="scientific">Ralstonia syzygii</name>
    <dbReference type="NCBI Taxonomy" id="28097"/>
    <lineage>
        <taxon>Bacteria</taxon>
        <taxon>Pseudomonadati</taxon>
        <taxon>Pseudomonadota</taxon>
        <taxon>Betaproteobacteria</taxon>
        <taxon>Burkholderiales</taxon>
        <taxon>Burkholderiaceae</taxon>
        <taxon>Ralstonia</taxon>
        <taxon>Ralstonia solanacearum species complex</taxon>
    </lineage>
</organism>
<evidence type="ECO:0000313" key="1">
    <source>
        <dbReference type="EMBL" id="QUP52677.1"/>
    </source>
</evidence>
<accession>A0ABX7ZBN8</accession>
<keyword evidence="2" id="KW-1185">Reference proteome</keyword>
<dbReference type="EMBL" id="CP046729">
    <property type="protein sequence ID" value="QUP52677.1"/>
    <property type="molecule type" value="Genomic_DNA"/>
</dbReference>
<sequence length="104" mass="11604">MNFTTVTGQQAIDEQSLFDALEALRPSKHDQQKRAFEKVYPQILKKLSEGIRESDIIKVLSVQGILRSRNTYAKWMAEMAAQAAVTEPSVVRHAMKRASAGSQA</sequence>
<dbReference type="RefSeq" id="WP_211904424.1">
    <property type="nucleotide sequence ID" value="NZ_CP046729.1"/>
</dbReference>
<reference evidence="1 2" key="1">
    <citation type="journal article" date="2021" name="Phytopathology">
        <title>Complete genome sequence of Ralstonia syzygii subsp. indonesiensis strain LLRS-1, isolated from wilted tobacco in China.</title>
        <authorList>
            <person name="Lu C.H."/>
            <person name="Li J.Y."/>
            <person name="Mi M.G."/>
            <person name="Lin Z.L."/>
            <person name="Jiang N."/>
            <person name="Gai X."/>
            <person name="Ma J.H."/>
            <person name="Lei L.P."/>
            <person name="Xia Z.Y."/>
        </authorList>
    </citation>
    <scope>NUCLEOTIDE SEQUENCE [LARGE SCALE GENOMIC DNA]</scope>
    <source>
        <strain evidence="1 2">LLRS-1</strain>
    </source>
</reference>
<proteinExistence type="predicted"/>